<protein>
    <submittedName>
        <fullName evidence="6">Bax inhibitor 1-related</fullName>
    </submittedName>
</protein>
<accession>A0A200Q4N0</accession>
<evidence type="ECO:0000313" key="7">
    <source>
        <dbReference type="Proteomes" id="UP000195402"/>
    </source>
</evidence>
<dbReference type="EMBL" id="MVGT01003118">
    <property type="protein sequence ID" value="OVA05411.1"/>
    <property type="molecule type" value="Genomic_DNA"/>
</dbReference>
<keyword evidence="4 5" id="KW-0472">Membrane</keyword>
<dbReference type="OMA" id="ATINRDC"/>
<keyword evidence="3 5" id="KW-1133">Transmembrane helix</keyword>
<keyword evidence="2 5" id="KW-0812">Transmembrane</keyword>
<comment type="similarity">
    <text evidence="5">Belongs to the BI1 family.</text>
</comment>
<name>A0A200Q4N0_MACCD</name>
<evidence type="ECO:0000256" key="4">
    <source>
        <dbReference type="ARBA" id="ARBA00023136"/>
    </source>
</evidence>
<feature type="transmembrane region" description="Helical" evidence="5">
    <location>
        <begin position="106"/>
        <end position="130"/>
    </location>
</feature>
<evidence type="ECO:0000256" key="1">
    <source>
        <dbReference type="ARBA" id="ARBA00004141"/>
    </source>
</evidence>
<keyword evidence="7" id="KW-1185">Reference proteome</keyword>
<dbReference type="PANTHER" id="PTHR23291">
    <property type="entry name" value="BAX INHIBITOR-RELATED"/>
    <property type="match status" value="1"/>
</dbReference>
<dbReference type="Proteomes" id="UP000195402">
    <property type="component" value="Unassembled WGS sequence"/>
</dbReference>
<evidence type="ECO:0000256" key="2">
    <source>
        <dbReference type="ARBA" id="ARBA00022692"/>
    </source>
</evidence>
<comment type="caution">
    <text evidence="5">Lacks conserved residue(s) required for the propagation of feature annotation.</text>
</comment>
<proteinExistence type="inferred from homology"/>
<reference evidence="6 7" key="1">
    <citation type="journal article" date="2017" name="Mol. Plant">
        <title>The Genome of Medicinal Plant Macleaya cordata Provides New Insights into Benzylisoquinoline Alkaloids Metabolism.</title>
        <authorList>
            <person name="Liu X."/>
            <person name="Liu Y."/>
            <person name="Huang P."/>
            <person name="Ma Y."/>
            <person name="Qing Z."/>
            <person name="Tang Q."/>
            <person name="Cao H."/>
            <person name="Cheng P."/>
            <person name="Zheng Y."/>
            <person name="Yuan Z."/>
            <person name="Zhou Y."/>
            <person name="Liu J."/>
            <person name="Tang Z."/>
            <person name="Zhuo Y."/>
            <person name="Zhang Y."/>
            <person name="Yu L."/>
            <person name="Huang J."/>
            <person name="Yang P."/>
            <person name="Peng Q."/>
            <person name="Zhang J."/>
            <person name="Jiang W."/>
            <person name="Zhang Z."/>
            <person name="Lin K."/>
            <person name="Ro D.K."/>
            <person name="Chen X."/>
            <person name="Xiong X."/>
            <person name="Shang Y."/>
            <person name="Huang S."/>
            <person name="Zeng J."/>
        </authorList>
    </citation>
    <scope>NUCLEOTIDE SEQUENCE [LARGE SCALE GENOMIC DNA]</scope>
    <source>
        <strain evidence="7">cv. BLH2017</strain>
        <tissue evidence="6">Root</tissue>
    </source>
</reference>
<sequence length="131" mass="14861">MVSLSTGKVIQESAILTAVVVISLTLYTFWAARRGYDFNFLGPFLFAAIMVLAVFAIIQIFFPLGRISIMIYGGLASIIFCRYIIYDTDNLIKRYSSYDEYTWAAASLYLDIINLFLSLSFFLFSSSFLAF</sequence>
<evidence type="ECO:0000256" key="5">
    <source>
        <dbReference type="RuleBase" id="RU004379"/>
    </source>
</evidence>
<feature type="transmembrane region" description="Helical" evidence="5">
    <location>
        <begin position="12"/>
        <end position="32"/>
    </location>
</feature>
<comment type="subcellular location">
    <subcellularLocation>
        <location evidence="1">Membrane</location>
        <topology evidence="1">Multi-pass membrane protein</topology>
    </subcellularLocation>
</comment>
<organism evidence="6 7">
    <name type="scientific">Macleaya cordata</name>
    <name type="common">Five-seeded plume-poppy</name>
    <name type="synonym">Bocconia cordata</name>
    <dbReference type="NCBI Taxonomy" id="56857"/>
    <lineage>
        <taxon>Eukaryota</taxon>
        <taxon>Viridiplantae</taxon>
        <taxon>Streptophyta</taxon>
        <taxon>Embryophyta</taxon>
        <taxon>Tracheophyta</taxon>
        <taxon>Spermatophyta</taxon>
        <taxon>Magnoliopsida</taxon>
        <taxon>Ranunculales</taxon>
        <taxon>Papaveraceae</taxon>
        <taxon>Papaveroideae</taxon>
        <taxon>Macleaya</taxon>
    </lineage>
</organism>
<dbReference type="Pfam" id="PF01027">
    <property type="entry name" value="Bax1-I"/>
    <property type="match status" value="1"/>
</dbReference>
<dbReference type="PANTHER" id="PTHR23291:SF31">
    <property type="entry name" value="PROTEIN LIFEGUARD 4"/>
    <property type="match status" value="1"/>
</dbReference>
<evidence type="ECO:0000256" key="3">
    <source>
        <dbReference type="ARBA" id="ARBA00022989"/>
    </source>
</evidence>
<dbReference type="InParanoid" id="A0A200Q4N0"/>
<evidence type="ECO:0000313" key="6">
    <source>
        <dbReference type="EMBL" id="OVA05411.1"/>
    </source>
</evidence>
<gene>
    <name evidence="6" type="ORF">BVC80_441g175</name>
</gene>
<feature type="transmembrane region" description="Helical" evidence="5">
    <location>
        <begin position="44"/>
        <end position="62"/>
    </location>
</feature>
<feature type="transmembrane region" description="Helical" evidence="5">
    <location>
        <begin position="69"/>
        <end position="86"/>
    </location>
</feature>
<dbReference type="OrthoDB" id="7933078at2759"/>
<dbReference type="InterPro" id="IPR006214">
    <property type="entry name" value="Bax_inhibitor_1-related"/>
</dbReference>
<comment type="caution">
    <text evidence="6">The sequence shown here is derived from an EMBL/GenBank/DDBJ whole genome shotgun (WGS) entry which is preliminary data.</text>
</comment>
<dbReference type="GO" id="GO:0016020">
    <property type="term" value="C:membrane"/>
    <property type="evidence" value="ECO:0007669"/>
    <property type="project" value="UniProtKB-SubCell"/>
</dbReference>
<dbReference type="AlphaFoldDB" id="A0A200Q4N0"/>